<evidence type="ECO:0000313" key="2">
    <source>
        <dbReference type="Proteomes" id="UP000600774"/>
    </source>
</evidence>
<sequence length="108" mass="12524">MTTGYKFQAFELFQTNGKEEQDRDASANFEKLPIISVLYSFSVKNEVHMCKKQIVFRNDLLTCKSQEFSVTESYAIVTHSAVLIPDCKIFRKNYNPNNPLINPNNPKW</sequence>
<reference evidence="1" key="1">
    <citation type="journal article" date="2020" name="bioRxiv">
        <title>A rank-normalized archaeal taxonomy based on genome phylogeny resolves widespread incomplete and uneven classifications.</title>
        <authorList>
            <person name="Rinke C."/>
            <person name="Chuvochina M."/>
            <person name="Mussig A.J."/>
            <person name="Chaumeil P.-A."/>
            <person name="Waite D.W."/>
            <person name="Whitman W.B."/>
            <person name="Parks D.H."/>
            <person name="Hugenholtz P."/>
        </authorList>
    </citation>
    <scope>NUCLEOTIDE SEQUENCE</scope>
    <source>
        <strain evidence="1">UBA8876</strain>
    </source>
</reference>
<evidence type="ECO:0000313" key="1">
    <source>
        <dbReference type="EMBL" id="HIH95762.1"/>
    </source>
</evidence>
<name>A0A832W011_9EURY</name>
<dbReference type="Proteomes" id="UP000600774">
    <property type="component" value="Unassembled WGS sequence"/>
</dbReference>
<proteinExistence type="predicted"/>
<protein>
    <submittedName>
        <fullName evidence="1">Uncharacterized protein</fullName>
    </submittedName>
</protein>
<dbReference type="RefSeq" id="WP_048065724.1">
    <property type="nucleotide sequence ID" value="NZ_DUJU01000194.1"/>
</dbReference>
<comment type="caution">
    <text evidence="1">The sequence shown here is derived from an EMBL/GenBank/DDBJ whole genome shotgun (WGS) entry which is preliminary data.</text>
</comment>
<accession>A0A832W011</accession>
<dbReference type="EMBL" id="DUJU01000194">
    <property type="protein sequence ID" value="HIH95762.1"/>
    <property type="molecule type" value="Genomic_DNA"/>
</dbReference>
<gene>
    <name evidence="1" type="ORF">HA338_17745</name>
</gene>
<organism evidence="1 2">
    <name type="scientific">Methanosarcina acetivorans</name>
    <dbReference type="NCBI Taxonomy" id="2214"/>
    <lineage>
        <taxon>Archaea</taxon>
        <taxon>Methanobacteriati</taxon>
        <taxon>Methanobacteriota</taxon>
        <taxon>Stenosarchaea group</taxon>
        <taxon>Methanomicrobia</taxon>
        <taxon>Methanosarcinales</taxon>
        <taxon>Methanosarcinaceae</taxon>
        <taxon>Methanosarcina</taxon>
    </lineage>
</organism>
<dbReference type="AlphaFoldDB" id="A0A832W011"/>
<dbReference type="GeneID" id="1475363"/>